<dbReference type="CDD" id="cd00761">
    <property type="entry name" value="Glyco_tranf_GTA_type"/>
    <property type="match status" value="1"/>
</dbReference>
<dbReference type="EMBL" id="JALQCX010000047">
    <property type="protein sequence ID" value="MCK9816900.1"/>
    <property type="molecule type" value="Genomic_DNA"/>
</dbReference>
<feature type="domain" description="Glycosyltransferase 2-like" evidence="5">
    <location>
        <begin position="5"/>
        <end position="111"/>
    </location>
</feature>
<evidence type="ECO:0000313" key="7">
    <source>
        <dbReference type="Proteomes" id="UP001155163"/>
    </source>
</evidence>
<keyword evidence="4" id="KW-0808">Transferase</keyword>
<evidence type="ECO:0000259" key="5">
    <source>
        <dbReference type="Pfam" id="PF00535"/>
    </source>
</evidence>
<reference evidence="6 7" key="1">
    <citation type="journal article" date="2022" name="Int. J. Syst. Evol. Microbiol.">
        <title>Pseudomonas aegrilactucae sp. nov. and Pseudomonas morbosilactucae sp. nov., pathogens causing bacterial rot of lettuce in Japan.</title>
        <authorList>
            <person name="Sawada H."/>
            <person name="Fujikawa T."/>
            <person name="Satou M."/>
        </authorList>
    </citation>
    <scope>NUCLEOTIDE SEQUENCE [LARGE SCALE GENOMIC DNA]</scope>
    <source>
        <strain evidence="6 7">MAFF 302046</strain>
    </source>
</reference>
<dbReference type="SUPFAM" id="SSF53448">
    <property type="entry name" value="Nucleotide-diphospho-sugar transferases"/>
    <property type="match status" value="1"/>
</dbReference>
<comment type="caution">
    <text evidence="6">The sequence shown here is derived from an EMBL/GenBank/DDBJ whole genome shotgun (WGS) entry which is preliminary data.</text>
</comment>
<evidence type="ECO:0000256" key="3">
    <source>
        <dbReference type="ARBA" id="ARBA00022676"/>
    </source>
</evidence>
<name>A0ABT0JMQ8_9PSED</name>
<protein>
    <submittedName>
        <fullName evidence="6">Glycosyltransferase family 2 protein</fullName>
    </submittedName>
</protein>
<dbReference type="InterPro" id="IPR029044">
    <property type="entry name" value="Nucleotide-diphossugar_trans"/>
</dbReference>
<keyword evidence="2" id="KW-1003">Cell membrane</keyword>
<dbReference type="PANTHER" id="PTHR43630:SF1">
    <property type="entry name" value="POLY-BETA-1,6-N-ACETYL-D-GLUCOSAMINE SYNTHASE"/>
    <property type="match status" value="1"/>
</dbReference>
<dbReference type="Pfam" id="PF00535">
    <property type="entry name" value="Glycos_transf_2"/>
    <property type="match status" value="1"/>
</dbReference>
<sequence length="294" mass="33330">MQKLSVLVSVKNEARYIESALRSIEPAVDRLGIEVVVVDDGSTDGTADVIAQLALPFVTLVRTPGIGKAAAYSLAYEKATGSCFVLFAGDDLIVPDVLVNRVAPLRDLEPDQRAVTFCKLKSFSEQGRYDGMELPKHPQRGLESGGCIAFNRAFGDMAFPIPVSLANEDSWLMLQVRFAEVRVTHVPIVGLLYRIHENNSYKRGVPFAQVNEQMWLRQRASFYFYEKYRDRLSQVQQRQLLLEFSLQLLRYLGSSFLLMLLPGLSLKSKVKVLFNSRPSLYWIRERFYGFFSGR</sequence>
<evidence type="ECO:0000313" key="6">
    <source>
        <dbReference type="EMBL" id="MCK9816900.1"/>
    </source>
</evidence>
<evidence type="ECO:0000256" key="1">
    <source>
        <dbReference type="ARBA" id="ARBA00006739"/>
    </source>
</evidence>
<keyword evidence="3" id="KW-0328">Glycosyltransferase</keyword>
<dbReference type="Proteomes" id="UP001155163">
    <property type="component" value="Unassembled WGS sequence"/>
</dbReference>
<organism evidence="6 7">
    <name type="scientific">Pseudomonas morbosilactucae</name>
    <dbReference type="NCBI Taxonomy" id="2938197"/>
    <lineage>
        <taxon>Bacteria</taxon>
        <taxon>Pseudomonadati</taxon>
        <taxon>Pseudomonadota</taxon>
        <taxon>Gammaproteobacteria</taxon>
        <taxon>Pseudomonadales</taxon>
        <taxon>Pseudomonadaceae</taxon>
        <taxon>Pseudomonas</taxon>
    </lineage>
</organism>
<evidence type="ECO:0000256" key="4">
    <source>
        <dbReference type="ARBA" id="ARBA00022679"/>
    </source>
</evidence>
<dbReference type="PANTHER" id="PTHR43630">
    <property type="entry name" value="POLY-BETA-1,6-N-ACETYL-D-GLUCOSAMINE SYNTHASE"/>
    <property type="match status" value="1"/>
</dbReference>
<accession>A0ABT0JMQ8</accession>
<keyword evidence="2" id="KW-0997">Cell inner membrane</keyword>
<proteinExistence type="inferred from homology"/>
<dbReference type="Gene3D" id="3.90.550.10">
    <property type="entry name" value="Spore Coat Polysaccharide Biosynthesis Protein SpsA, Chain A"/>
    <property type="match status" value="1"/>
</dbReference>
<gene>
    <name evidence="6" type="ORF">M1B35_22925</name>
</gene>
<dbReference type="RefSeq" id="WP_268263168.1">
    <property type="nucleotide sequence ID" value="NZ_JALQCX010000047.1"/>
</dbReference>
<keyword evidence="2" id="KW-0472">Membrane</keyword>
<keyword evidence="7" id="KW-1185">Reference proteome</keyword>
<evidence type="ECO:0000256" key="2">
    <source>
        <dbReference type="ARBA" id="ARBA00022519"/>
    </source>
</evidence>
<comment type="similarity">
    <text evidence="1">Belongs to the glycosyltransferase 2 family.</text>
</comment>
<dbReference type="InterPro" id="IPR001173">
    <property type="entry name" value="Glyco_trans_2-like"/>
</dbReference>
<reference evidence="6 7" key="2">
    <citation type="journal article" date="2023" name="Plant Pathol.">
        <title>Dismantling and reorganizing Pseudomonas marginalis sensu#lato.</title>
        <authorList>
            <person name="Sawada H."/>
            <person name="Fujikawa T."/>
            <person name="Satou M."/>
        </authorList>
    </citation>
    <scope>NUCLEOTIDE SEQUENCE [LARGE SCALE GENOMIC DNA]</scope>
    <source>
        <strain evidence="6 7">MAFF 302046</strain>
    </source>
</reference>